<evidence type="ECO:0000313" key="5">
    <source>
        <dbReference type="EMBL" id="CAD7268291.1"/>
    </source>
</evidence>
<dbReference type="GO" id="GO:0004370">
    <property type="term" value="F:glycerol kinase activity"/>
    <property type="evidence" value="ECO:0007669"/>
    <property type="project" value="TreeGrafter"/>
</dbReference>
<organism evidence="5">
    <name type="scientific">Timema shepardi</name>
    <name type="common">Walking stick</name>
    <dbReference type="NCBI Taxonomy" id="629360"/>
    <lineage>
        <taxon>Eukaryota</taxon>
        <taxon>Metazoa</taxon>
        <taxon>Ecdysozoa</taxon>
        <taxon>Arthropoda</taxon>
        <taxon>Hexapoda</taxon>
        <taxon>Insecta</taxon>
        <taxon>Pterygota</taxon>
        <taxon>Neoptera</taxon>
        <taxon>Polyneoptera</taxon>
        <taxon>Phasmatodea</taxon>
        <taxon>Timematodea</taxon>
        <taxon>Timematoidea</taxon>
        <taxon>Timematidae</taxon>
        <taxon>Timema</taxon>
    </lineage>
</organism>
<dbReference type="InterPro" id="IPR043129">
    <property type="entry name" value="ATPase_NBD"/>
</dbReference>
<gene>
    <name evidence="5" type="ORF">TSIB3V08_LOCUS12293</name>
</gene>
<keyword evidence="2" id="KW-0808">Transferase</keyword>
<dbReference type="AlphaFoldDB" id="A0A7R9BAV9"/>
<evidence type="ECO:0000256" key="3">
    <source>
        <dbReference type="ARBA" id="ARBA00022777"/>
    </source>
</evidence>
<accession>A0A7R9BAV9</accession>
<dbReference type="GO" id="GO:0006641">
    <property type="term" value="P:triglyceride metabolic process"/>
    <property type="evidence" value="ECO:0007669"/>
    <property type="project" value="TreeGrafter"/>
</dbReference>
<dbReference type="PANTHER" id="PTHR10196">
    <property type="entry name" value="SUGAR KINASE"/>
    <property type="match status" value="1"/>
</dbReference>
<keyword evidence="3" id="KW-0418">Kinase</keyword>
<dbReference type="GO" id="GO:0006071">
    <property type="term" value="P:glycerol metabolic process"/>
    <property type="evidence" value="ECO:0007669"/>
    <property type="project" value="TreeGrafter"/>
</dbReference>
<feature type="domain" description="Carbohydrate kinase FGGY N-terminal" evidence="4">
    <location>
        <begin position="152"/>
        <end position="236"/>
    </location>
</feature>
<dbReference type="GO" id="GO:0046167">
    <property type="term" value="P:glycerol-3-phosphate biosynthetic process"/>
    <property type="evidence" value="ECO:0007669"/>
    <property type="project" value="TreeGrafter"/>
</dbReference>
<dbReference type="SUPFAM" id="SSF53067">
    <property type="entry name" value="Actin-like ATPase domain"/>
    <property type="match status" value="1"/>
</dbReference>
<reference evidence="5" key="1">
    <citation type="submission" date="2020-11" db="EMBL/GenBank/DDBJ databases">
        <authorList>
            <person name="Tran Van P."/>
        </authorList>
    </citation>
    <scope>NUCLEOTIDE SEQUENCE</scope>
</reference>
<dbReference type="InterPro" id="IPR018484">
    <property type="entry name" value="FGGY_N"/>
</dbReference>
<dbReference type="GO" id="GO:0005739">
    <property type="term" value="C:mitochondrion"/>
    <property type="evidence" value="ECO:0007669"/>
    <property type="project" value="TreeGrafter"/>
</dbReference>
<dbReference type="EMBL" id="OC012539">
    <property type="protein sequence ID" value="CAD7268291.1"/>
    <property type="molecule type" value="Genomic_DNA"/>
</dbReference>
<dbReference type="Pfam" id="PF00370">
    <property type="entry name" value="FGGY_N"/>
    <property type="match status" value="1"/>
</dbReference>
<evidence type="ECO:0000256" key="1">
    <source>
        <dbReference type="ARBA" id="ARBA00009156"/>
    </source>
</evidence>
<evidence type="ECO:0000256" key="2">
    <source>
        <dbReference type="ARBA" id="ARBA00022679"/>
    </source>
</evidence>
<evidence type="ECO:0000259" key="4">
    <source>
        <dbReference type="Pfam" id="PF00370"/>
    </source>
</evidence>
<proteinExistence type="inferred from homology"/>
<protein>
    <recommendedName>
        <fullName evidence="4">Carbohydrate kinase FGGY N-terminal domain-containing protein</fullName>
    </recommendedName>
</protein>
<dbReference type="Gene3D" id="3.30.420.40">
    <property type="match status" value="1"/>
</dbReference>
<name>A0A7R9BAV9_TIMSH</name>
<sequence>MRDKDCIKKSLLRFRFNKSSRGSARPHPPEKTSSLVLTRQSLTSFHSGPTDSQIQLGSSGDRTMDLWKCIQELGPRRRYNYMLGYLVLTPEGTVFVCRQDAGVAEEAGASDWSHRPGHGDCSLCGEWGERGELIYQGTEIARFVVSGGSMVFAAQSVKEVASHSLKITLRCPREGWVEQDPMELIGAVRECIGKTVQTLQRLAVDPANMVAIGLTNQRETTVVWDRTTGEPLYNAIGTMSVLLLPRQSQ</sequence>
<comment type="similarity">
    <text evidence="1">Belongs to the FGGY kinase family.</text>
</comment>
<dbReference type="PANTHER" id="PTHR10196:SF69">
    <property type="entry name" value="GLYCEROL KINASE"/>
    <property type="match status" value="1"/>
</dbReference>